<dbReference type="Gene3D" id="1.25.40.20">
    <property type="entry name" value="Ankyrin repeat-containing domain"/>
    <property type="match status" value="3"/>
</dbReference>
<keyword evidence="4" id="KW-0862">Zinc</keyword>
<dbReference type="SUPFAM" id="SSF48403">
    <property type="entry name" value="Ankyrin repeat"/>
    <property type="match status" value="3"/>
</dbReference>
<evidence type="ECO:0000256" key="1">
    <source>
        <dbReference type="ARBA" id="ARBA00022723"/>
    </source>
</evidence>
<evidence type="ECO:0000256" key="3">
    <source>
        <dbReference type="ARBA" id="ARBA00022771"/>
    </source>
</evidence>
<evidence type="ECO:0000256" key="4">
    <source>
        <dbReference type="ARBA" id="ARBA00022833"/>
    </source>
</evidence>
<protein>
    <submittedName>
        <fullName evidence="8">Ankyrin-1</fullName>
    </submittedName>
</protein>
<evidence type="ECO:0000313" key="9">
    <source>
        <dbReference type="Proteomes" id="UP000517252"/>
    </source>
</evidence>
<feature type="repeat" description="ANK" evidence="6">
    <location>
        <begin position="598"/>
        <end position="630"/>
    </location>
</feature>
<keyword evidence="5 6" id="KW-0040">ANK repeat</keyword>
<dbReference type="InterPro" id="IPR002110">
    <property type="entry name" value="Ankyrin_rpt"/>
</dbReference>
<evidence type="ECO:0000256" key="6">
    <source>
        <dbReference type="PROSITE-ProRule" id="PRU00023"/>
    </source>
</evidence>
<organism evidence="8 9">
    <name type="scientific">Trichoderma asperellum</name>
    <name type="common">Filamentous fungus</name>
    <dbReference type="NCBI Taxonomy" id="101201"/>
    <lineage>
        <taxon>Eukaryota</taxon>
        <taxon>Fungi</taxon>
        <taxon>Dikarya</taxon>
        <taxon>Ascomycota</taxon>
        <taxon>Pezizomycotina</taxon>
        <taxon>Sordariomycetes</taxon>
        <taxon>Hypocreomycetidae</taxon>
        <taxon>Hypocreales</taxon>
        <taxon>Hypocreaceae</taxon>
        <taxon>Trichoderma</taxon>
    </lineage>
</organism>
<feature type="repeat" description="ANK" evidence="6">
    <location>
        <begin position="705"/>
        <end position="737"/>
    </location>
</feature>
<evidence type="ECO:0000256" key="2">
    <source>
        <dbReference type="ARBA" id="ARBA00022737"/>
    </source>
</evidence>
<name>A0A6V8R3W8_TRIAP</name>
<keyword evidence="3" id="KW-0863">Zinc-finger</keyword>
<dbReference type="EMBL" id="BLZH01000011">
    <property type="protein sequence ID" value="GFP58992.1"/>
    <property type="molecule type" value="Genomic_DNA"/>
</dbReference>
<evidence type="ECO:0000256" key="7">
    <source>
        <dbReference type="SAM" id="MobiDB-lite"/>
    </source>
</evidence>
<feature type="compositionally biased region" description="Acidic residues" evidence="7">
    <location>
        <begin position="1388"/>
        <end position="1404"/>
    </location>
</feature>
<dbReference type="CDD" id="cd02249">
    <property type="entry name" value="ZZ"/>
    <property type="match status" value="1"/>
</dbReference>
<feature type="compositionally biased region" description="Acidic residues" evidence="7">
    <location>
        <begin position="1358"/>
        <end position="1381"/>
    </location>
</feature>
<dbReference type="PANTHER" id="PTHR24198">
    <property type="entry name" value="ANKYRIN REPEAT AND PROTEIN KINASE DOMAIN-CONTAINING PROTEIN"/>
    <property type="match status" value="1"/>
</dbReference>
<dbReference type="Gene3D" id="3.30.60.90">
    <property type="match status" value="1"/>
</dbReference>
<dbReference type="PROSITE" id="PS50297">
    <property type="entry name" value="ANK_REP_REGION"/>
    <property type="match status" value="6"/>
</dbReference>
<feature type="repeat" description="ANK" evidence="6">
    <location>
        <begin position="561"/>
        <end position="589"/>
    </location>
</feature>
<feature type="repeat" description="ANK" evidence="6">
    <location>
        <begin position="499"/>
        <end position="528"/>
    </location>
</feature>
<evidence type="ECO:0000313" key="8">
    <source>
        <dbReference type="EMBL" id="GFP58992.1"/>
    </source>
</evidence>
<dbReference type="InterPro" id="IPR036770">
    <property type="entry name" value="Ankyrin_rpt-contain_sf"/>
</dbReference>
<keyword evidence="2" id="KW-0677">Repeat</keyword>
<dbReference type="PRINTS" id="PR01415">
    <property type="entry name" value="ANKYRIN"/>
</dbReference>
<feature type="region of interest" description="Disordered" evidence="7">
    <location>
        <begin position="1350"/>
        <end position="1404"/>
    </location>
</feature>
<dbReference type="Pfam" id="PF12796">
    <property type="entry name" value="Ank_2"/>
    <property type="match status" value="4"/>
</dbReference>
<feature type="repeat" description="ANK" evidence="6">
    <location>
        <begin position="738"/>
        <end position="770"/>
    </location>
</feature>
<dbReference type="SUPFAM" id="SSF57850">
    <property type="entry name" value="RING/U-box"/>
    <property type="match status" value="1"/>
</dbReference>
<evidence type="ECO:0000256" key="5">
    <source>
        <dbReference type="ARBA" id="ARBA00023043"/>
    </source>
</evidence>
<feature type="repeat" description="ANK" evidence="6">
    <location>
        <begin position="904"/>
        <end position="936"/>
    </location>
</feature>
<dbReference type="PROSITE" id="PS50088">
    <property type="entry name" value="ANK_REPEAT"/>
    <property type="match status" value="6"/>
</dbReference>
<dbReference type="GO" id="GO:0008270">
    <property type="term" value="F:zinc ion binding"/>
    <property type="evidence" value="ECO:0007669"/>
    <property type="project" value="UniProtKB-KW"/>
</dbReference>
<reference evidence="8 9" key="1">
    <citation type="submission" date="2020-07" db="EMBL/GenBank/DDBJ databases">
        <title>Trichoderma asperellum IC-1 whole genome shotgun sequence.</title>
        <authorList>
            <person name="Kanamasa S."/>
            <person name="Takahashi H."/>
        </authorList>
    </citation>
    <scope>NUCLEOTIDE SEQUENCE [LARGE SCALE GENOMIC DNA]</scope>
    <source>
        <strain evidence="8 9">IC-1</strain>
    </source>
</reference>
<accession>A0A6V8R3W8</accession>
<sequence length="1404" mass="154263">MDLFKIVKLFARTVIGEKALLLLQNIDECDKGSRDAFWAMLSDFATTSEVRFKVVVTSRGSLNLDLLDELRRWPDIPVDTWTLADQKDGLNEAPADEHPDGLISKFCPGGLGDTEVRRKLEELRPMKKENLDMILRLIGDTTNWPHELSAKALQGFCSHLQAVTLASTPAHVLGNALRDIADQDGLCWILKWLFMGRRPLSYRELAMVLCHCKRGEARSFQTPSRADVEDSLSKLRVWLRGIAESSSGRVRIREDVRGYLQNELSYIWAESTSPDAITTFLLDYLTAPDIQRRLDSMNKRYQSRVQSSGKAITPPLISDGQDIIFYAIQALPYHLSENPDILKSIRDELMADDSKLTAWLKAFWAMSNPFSRPESGMLNSPYETLLALGELKSESVAILKEMNASAKSPDIDSLSSAIREGNEDVALSIAEELISVSKRQDQGSKDTVASAYSSKIPWPPSFLWRAVWLNMVRLSTLLLNDGMDPDPDPSDGTPQFFPSPLYMAARLCHAQIMDMLIERGANIHVKRYGKYKAIQTAASHSNIHGVKSLVAKDASLLESQEPETPLYFAALEGCWHMARSLLELGADPNSGVGERPNERWAPLVVAAEANHIKTARILLENGADPNICGPNDLDTPLWFAATKAASVDMVQLLLDKGADPNHELLQPPLVMELMEASLSAESKLAILEVLVRHSSPIRVNVANGKHMTPLLLAAEAGELSIVTWLLEHEADVNAVDKRGRSALHCAMKNGHVEVVRELLKWKPQLNNLTTNGQPLVELAVQDVAMMQMLLDAGADIELANAKDHTALNIAVDLKKPAVVKLLVERKADMHHVGKNGWNAITIATSNPAGPEIIRVLVEAGADLRCAHPQTGNTPLHYVTSHSAQLARILLEFRTSLDLEQRNNELKTPLLNACTAKNAECVKLLIRAGADVNAEDRLGWTPLSLSARVSLAADAVDMLLAHPDVKIDAISKVKGTALMVACRSLNLEMVAKLLAHGADANISVKGISYDNTALKCACIPWSSTYSENKDNVAGIIGELIAHGADVNAMSGFTIYNAICAASFSADASIINLLLDKGASAQDPDPLGRLPIHFAAANGIKNFEAMAFAHRGDLLVCDRVGKNALHWAAQFGNVKTIEAIFRLLDSSSRYNKEYIDQPDIDGWTPLCWATRGMQTRLGPDSESEPRDYIQTVKLLIDHGANRSVKFTIGTGGKVETFTPVQMARLCGAQGEIIDMLETNPDGSLTTATAGRSRGANKQSKIYKSKTAFCDICLHNHVFSQQTIFGYSYQCQTCLDFDACKKCYSRIHLYHNLDGDEQHSFAFREGYDQEFEDLPTPDSPVSDVEIQEEPVAREAEHFNDGDGDGDGDGVVDELQNEVQNEADDLALGGLDDLDELEVAEDDPATPP</sequence>
<dbReference type="OrthoDB" id="5243355at2759"/>
<gene>
    <name evidence="8" type="ORF">TASIC1_0011035900</name>
</gene>
<proteinExistence type="predicted"/>
<dbReference type="Pfam" id="PF00023">
    <property type="entry name" value="Ank"/>
    <property type="match status" value="1"/>
</dbReference>
<dbReference type="Proteomes" id="UP000517252">
    <property type="component" value="Unassembled WGS sequence"/>
</dbReference>
<keyword evidence="1" id="KW-0479">Metal-binding</keyword>
<comment type="caution">
    <text evidence="8">The sequence shown here is derived from an EMBL/GenBank/DDBJ whole genome shotgun (WGS) entry which is preliminary data.</text>
</comment>
<dbReference type="InterPro" id="IPR043145">
    <property type="entry name" value="Znf_ZZ_sf"/>
</dbReference>
<dbReference type="SMART" id="SM00248">
    <property type="entry name" value="ANK"/>
    <property type="match status" value="18"/>
</dbReference>
<dbReference type="PANTHER" id="PTHR24198:SF165">
    <property type="entry name" value="ANKYRIN REPEAT-CONTAINING PROTEIN-RELATED"/>
    <property type="match status" value="1"/>
</dbReference>